<organism evidence="2 3">
    <name type="scientific">Pelomonas margarita</name>
    <dbReference type="NCBI Taxonomy" id="3299031"/>
    <lineage>
        <taxon>Bacteria</taxon>
        <taxon>Pseudomonadati</taxon>
        <taxon>Pseudomonadota</taxon>
        <taxon>Betaproteobacteria</taxon>
        <taxon>Burkholderiales</taxon>
        <taxon>Sphaerotilaceae</taxon>
        <taxon>Roseateles</taxon>
    </lineage>
</organism>
<sequence length="292" mass="31269">MLRVQASSCCAGLRPTLTQGWRQGLPLAPSPFRHMAAHSGSTQQELLRACAELVARGALQPIHAHWGPALGTERWRLFFEQGDAALVAALTALPGCLRLERCADDAGPAWLWAELETLDEVALTAQMAGLPTPPAARLRVPQAQPVCAASDAADGPRADPALAARLEAGLPLCAHPFADCARQLGRSERCVLSRLLRWQQRGELGGLVLTPPPARQPRPGWIALWRQPPGALDTHGADLVRDCPTPSHHGWPWALTLVTAGLTPPPGLAGAQCLRVQVLEPREQALFFQAPA</sequence>
<name>A0ABW7FCB2_9BURK</name>
<gene>
    <name evidence="2" type="ORF">ACG0Z3_00855</name>
</gene>
<keyword evidence="3" id="KW-1185">Reference proteome</keyword>
<dbReference type="EMBL" id="JBIGHW010000001">
    <property type="protein sequence ID" value="MFG6439222.1"/>
    <property type="molecule type" value="Genomic_DNA"/>
</dbReference>
<dbReference type="Proteomes" id="UP001606301">
    <property type="component" value="Unassembled WGS sequence"/>
</dbReference>
<evidence type="ECO:0000259" key="1">
    <source>
        <dbReference type="Pfam" id="PF22451"/>
    </source>
</evidence>
<accession>A0ABW7FCB2</accession>
<dbReference type="Gene3D" id="1.10.10.2890">
    <property type="match status" value="1"/>
</dbReference>
<evidence type="ECO:0000313" key="2">
    <source>
        <dbReference type="EMBL" id="MFG6439222.1"/>
    </source>
</evidence>
<dbReference type="RefSeq" id="WP_394394528.1">
    <property type="nucleotide sequence ID" value="NZ_JBIGHW010000001.1"/>
</dbReference>
<dbReference type="InterPro" id="IPR053953">
    <property type="entry name" value="NirdL-like_HTH"/>
</dbReference>
<protein>
    <recommendedName>
        <fullName evidence="1">Siroheme decarboxylase NirL-like HTH domain-containing protein</fullName>
    </recommendedName>
</protein>
<comment type="caution">
    <text evidence="2">The sequence shown here is derived from an EMBL/GenBank/DDBJ whole genome shotgun (WGS) entry which is preliminary data.</text>
</comment>
<proteinExistence type="predicted"/>
<evidence type="ECO:0000313" key="3">
    <source>
        <dbReference type="Proteomes" id="UP001606301"/>
    </source>
</evidence>
<reference evidence="2 3" key="1">
    <citation type="submission" date="2024-08" db="EMBL/GenBank/DDBJ databases">
        <authorList>
            <person name="Lu H."/>
        </authorList>
    </citation>
    <scope>NUCLEOTIDE SEQUENCE [LARGE SCALE GENOMIC DNA]</scope>
    <source>
        <strain evidence="2 3">LKC17W</strain>
    </source>
</reference>
<feature type="domain" description="Siroheme decarboxylase NirL-like HTH" evidence="1">
    <location>
        <begin position="164"/>
        <end position="202"/>
    </location>
</feature>
<dbReference type="Pfam" id="PF22451">
    <property type="entry name" value="NirdL-like_HTH"/>
    <property type="match status" value="1"/>
</dbReference>